<evidence type="ECO:0000313" key="2">
    <source>
        <dbReference type="Proteomes" id="UP001175271"/>
    </source>
</evidence>
<dbReference type="AlphaFoldDB" id="A0AA39IFS1"/>
<accession>A0AA39IFS1</accession>
<organism evidence="1 2">
    <name type="scientific">Steinernema hermaphroditum</name>
    <dbReference type="NCBI Taxonomy" id="289476"/>
    <lineage>
        <taxon>Eukaryota</taxon>
        <taxon>Metazoa</taxon>
        <taxon>Ecdysozoa</taxon>
        <taxon>Nematoda</taxon>
        <taxon>Chromadorea</taxon>
        <taxon>Rhabditida</taxon>
        <taxon>Tylenchina</taxon>
        <taxon>Panagrolaimomorpha</taxon>
        <taxon>Strongyloidoidea</taxon>
        <taxon>Steinernematidae</taxon>
        <taxon>Steinernema</taxon>
    </lineage>
</organism>
<reference evidence="1" key="1">
    <citation type="submission" date="2023-06" db="EMBL/GenBank/DDBJ databases">
        <title>Genomic analysis of the entomopathogenic nematode Steinernema hermaphroditum.</title>
        <authorList>
            <person name="Schwarz E.M."/>
            <person name="Heppert J.K."/>
            <person name="Baniya A."/>
            <person name="Schwartz H.T."/>
            <person name="Tan C.-H."/>
            <person name="Antoshechkin I."/>
            <person name="Sternberg P.W."/>
            <person name="Goodrich-Blair H."/>
            <person name="Dillman A.R."/>
        </authorList>
    </citation>
    <scope>NUCLEOTIDE SEQUENCE</scope>
    <source>
        <strain evidence="1">PS9179</strain>
        <tissue evidence="1">Whole animal</tissue>
    </source>
</reference>
<gene>
    <name evidence="1" type="ORF">QR680_008204</name>
</gene>
<dbReference type="EMBL" id="JAUCMV010000001">
    <property type="protein sequence ID" value="KAK0423550.1"/>
    <property type="molecule type" value="Genomic_DNA"/>
</dbReference>
<name>A0AA39IFS1_9BILA</name>
<protein>
    <submittedName>
        <fullName evidence="1">Uncharacterized protein</fullName>
    </submittedName>
</protein>
<sequence length="218" mass="25262">MDSVPFKFCDAVAAILTQSPETTAFSPYSPWKAALDDHRINRKCVNVYFTYSNRSWKYHCVQTPVSGTSEQPLLTFVDVLAMPRKYLRVVSFQFFCGFPLKYEATQGEILEMATLLKNYANESFFIARMASTQTDCLKDVLPCFQAASFQKITLTYGGKCYEDFLRSHLKNDRLIEIEMYNSGWSREFLIEVGTYMLRTNTNHSFVFRRHGKKAMLVY</sequence>
<comment type="caution">
    <text evidence="1">The sequence shown here is derived from an EMBL/GenBank/DDBJ whole genome shotgun (WGS) entry which is preliminary data.</text>
</comment>
<dbReference type="Proteomes" id="UP001175271">
    <property type="component" value="Unassembled WGS sequence"/>
</dbReference>
<keyword evidence="2" id="KW-1185">Reference proteome</keyword>
<proteinExistence type="predicted"/>
<evidence type="ECO:0000313" key="1">
    <source>
        <dbReference type="EMBL" id="KAK0423550.1"/>
    </source>
</evidence>